<feature type="compositionally biased region" description="Basic and acidic residues" evidence="1">
    <location>
        <begin position="141"/>
        <end position="159"/>
    </location>
</feature>
<gene>
    <name evidence="2" type="ORF">SAMN06265368_4051</name>
</gene>
<accession>A0A285PI65</accession>
<dbReference type="RefSeq" id="WP_097155313.1">
    <property type="nucleotide sequence ID" value="NZ_OBEL01000006.1"/>
</dbReference>
<feature type="region of interest" description="Disordered" evidence="1">
    <location>
        <begin position="141"/>
        <end position="231"/>
    </location>
</feature>
<evidence type="ECO:0000256" key="1">
    <source>
        <dbReference type="SAM" id="MobiDB-lite"/>
    </source>
</evidence>
<sequence length="231" mass="25841">MSENITEKLSLLDIDVVDYASDVAHMAAFSLIAKVAGVDAEEGQDKERWYSLYMLPADTEAQDQADDLYQLAKYVCHRHENVSGEQLWRKAAELNLHNQPASSYFDQAFEICLAYTLFARVCRLVFIDIEIEQREISAKLRRATSSERKPIPEEDRAITMEEGPLAKDPVFEAAADAIKSMPAPKAPAQAKEPTPDNEPMSIGEQPVKHQGKPKRGGARTPSIPRTQKDKN</sequence>
<dbReference type="Proteomes" id="UP000219439">
    <property type="component" value="Unassembled WGS sequence"/>
</dbReference>
<protein>
    <submittedName>
        <fullName evidence="2">Uncharacterized protein</fullName>
    </submittedName>
</protein>
<feature type="compositionally biased region" description="Low complexity" evidence="1">
    <location>
        <begin position="182"/>
        <end position="192"/>
    </location>
</feature>
<keyword evidence="3" id="KW-1185">Reference proteome</keyword>
<evidence type="ECO:0000313" key="2">
    <source>
        <dbReference type="EMBL" id="SNZ20937.1"/>
    </source>
</evidence>
<organism evidence="2 3">
    <name type="scientific">Cohaesibacter gelatinilyticus</name>
    <dbReference type="NCBI Taxonomy" id="372072"/>
    <lineage>
        <taxon>Bacteria</taxon>
        <taxon>Pseudomonadati</taxon>
        <taxon>Pseudomonadota</taxon>
        <taxon>Alphaproteobacteria</taxon>
        <taxon>Hyphomicrobiales</taxon>
        <taxon>Cohaesibacteraceae</taxon>
    </lineage>
</organism>
<reference evidence="2 3" key="1">
    <citation type="submission" date="2017-09" db="EMBL/GenBank/DDBJ databases">
        <authorList>
            <person name="Ehlers B."/>
            <person name="Leendertz F.H."/>
        </authorList>
    </citation>
    <scope>NUCLEOTIDE SEQUENCE [LARGE SCALE GENOMIC DNA]</scope>
    <source>
        <strain evidence="2 3">DSM 18289</strain>
    </source>
</reference>
<evidence type="ECO:0000313" key="3">
    <source>
        <dbReference type="Proteomes" id="UP000219439"/>
    </source>
</evidence>
<name>A0A285PI65_9HYPH</name>
<dbReference type="EMBL" id="OBEL01000006">
    <property type="protein sequence ID" value="SNZ20937.1"/>
    <property type="molecule type" value="Genomic_DNA"/>
</dbReference>
<dbReference type="AlphaFoldDB" id="A0A285PI65"/>
<proteinExistence type="predicted"/>
<dbReference type="OrthoDB" id="8444950at2"/>